<comment type="caution">
    <text evidence="1">The sequence shown here is derived from an EMBL/GenBank/DDBJ whole genome shotgun (WGS) entry which is preliminary data.</text>
</comment>
<dbReference type="Proteomes" id="UP000035017">
    <property type="component" value="Unassembled WGS sequence"/>
</dbReference>
<dbReference type="AlphaFoldDB" id="A0A0D0KIJ5"/>
<accession>A0A0D0KIJ5</accession>
<proteinExistence type="predicted"/>
<organism evidence="1 2">
    <name type="scientific">Agrobacterium tumefaciens</name>
    <dbReference type="NCBI Taxonomy" id="358"/>
    <lineage>
        <taxon>Bacteria</taxon>
        <taxon>Pseudomonadati</taxon>
        <taxon>Pseudomonadota</taxon>
        <taxon>Alphaproteobacteria</taxon>
        <taxon>Hyphomicrobiales</taxon>
        <taxon>Rhizobiaceae</taxon>
        <taxon>Rhizobium/Agrobacterium group</taxon>
        <taxon>Agrobacterium</taxon>
        <taxon>Agrobacterium tumefaciens complex</taxon>
    </lineage>
</organism>
<dbReference type="OrthoDB" id="8298335at2"/>
<dbReference type="EMBL" id="JXQV01000030">
    <property type="protein sequence ID" value="KIP99093.1"/>
    <property type="molecule type" value="Genomic_DNA"/>
</dbReference>
<protein>
    <submittedName>
        <fullName evidence="1">Uncharacterized protein</fullName>
    </submittedName>
</protein>
<evidence type="ECO:0000313" key="2">
    <source>
        <dbReference type="Proteomes" id="UP000035017"/>
    </source>
</evidence>
<name>A0A0D0KIJ5_AGRTU</name>
<reference evidence="1 2" key="1">
    <citation type="submission" date="2014-12" db="EMBL/GenBank/DDBJ databases">
        <title>16Stimator: statistical estimation of ribosomal gene copy numbers from draft genome assemblies.</title>
        <authorList>
            <person name="Perisin M.A."/>
            <person name="Vetter M."/>
            <person name="Gilbert J.A."/>
            <person name="Bergelson J."/>
        </authorList>
    </citation>
    <scope>NUCLEOTIDE SEQUENCE [LARGE SCALE GENOMIC DNA]</scope>
    <source>
        <strain evidence="1 2">MEJ076</strain>
    </source>
</reference>
<gene>
    <name evidence="1" type="ORF">RU07_20725</name>
</gene>
<evidence type="ECO:0000313" key="1">
    <source>
        <dbReference type="EMBL" id="KIP99093.1"/>
    </source>
</evidence>
<sequence length="95" mass="10435">MVTEKTSVGGLVRAAEDRIVAEKAHAARTPSLTVVQIRSSLKDMIRSKIWWIDKFSEGRTKRPDHEIASARKQLAALVQADDLLKGEHSAADRGG</sequence>